<keyword evidence="2" id="KW-1185">Reference proteome</keyword>
<evidence type="ECO:0000313" key="1">
    <source>
        <dbReference type="EMBL" id="KAL2610907.1"/>
    </source>
</evidence>
<sequence length="157" mass="17609">MESELIASRRGADLRNPLCSRGGFDQKHRGDLAAGNVNSRPVDLLQGVPRAEWRSALRRDRSQFGRLSPEAAAELYGITLDRDDVLAEGRGASQFGTGRWRNWHRRGLFSALKPIRRWIGERTPMTGRLWLLSQGILDLGCIFDGGWHETKALEVGD</sequence>
<reference evidence="1 2" key="1">
    <citation type="submission" date="2024-09" db="EMBL/GenBank/DDBJ databases">
        <title>Chromosome-scale assembly of Riccia fluitans.</title>
        <authorList>
            <person name="Paukszto L."/>
            <person name="Sawicki J."/>
            <person name="Karawczyk K."/>
            <person name="Piernik-Szablinska J."/>
            <person name="Szczecinska M."/>
            <person name="Mazdziarz M."/>
        </authorList>
    </citation>
    <scope>NUCLEOTIDE SEQUENCE [LARGE SCALE GENOMIC DNA]</scope>
    <source>
        <strain evidence="1">Rf_01</strain>
        <tissue evidence="1">Aerial parts of the thallus</tissue>
    </source>
</reference>
<gene>
    <name evidence="1" type="ORF">R1flu_022599</name>
</gene>
<protein>
    <submittedName>
        <fullName evidence="1">Uncharacterized protein</fullName>
    </submittedName>
</protein>
<accession>A0ABD1XPM7</accession>
<name>A0ABD1XPM7_9MARC</name>
<comment type="caution">
    <text evidence="1">The sequence shown here is derived from an EMBL/GenBank/DDBJ whole genome shotgun (WGS) entry which is preliminary data.</text>
</comment>
<dbReference type="AlphaFoldDB" id="A0ABD1XPM7"/>
<proteinExistence type="predicted"/>
<organism evidence="1 2">
    <name type="scientific">Riccia fluitans</name>
    <dbReference type="NCBI Taxonomy" id="41844"/>
    <lineage>
        <taxon>Eukaryota</taxon>
        <taxon>Viridiplantae</taxon>
        <taxon>Streptophyta</taxon>
        <taxon>Embryophyta</taxon>
        <taxon>Marchantiophyta</taxon>
        <taxon>Marchantiopsida</taxon>
        <taxon>Marchantiidae</taxon>
        <taxon>Marchantiales</taxon>
        <taxon>Ricciaceae</taxon>
        <taxon>Riccia</taxon>
    </lineage>
</organism>
<dbReference type="Proteomes" id="UP001605036">
    <property type="component" value="Unassembled WGS sequence"/>
</dbReference>
<dbReference type="EMBL" id="JBHFFA010000007">
    <property type="protein sequence ID" value="KAL2610907.1"/>
    <property type="molecule type" value="Genomic_DNA"/>
</dbReference>
<evidence type="ECO:0000313" key="2">
    <source>
        <dbReference type="Proteomes" id="UP001605036"/>
    </source>
</evidence>